<dbReference type="AlphaFoldDB" id="A0A5J6MQN1"/>
<organism evidence="3 4">
    <name type="scientific">Hypericibacter terrae</name>
    <dbReference type="NCBI Taxonomy" id="2602015"/>
    <lineage>
        <taxon>Bacteria</taxon>
        <taxon>Pseudomonadati</taxon>
        <taxon>Pseudomonadota</taxon>
        <taxon>Alphaproteobacteria</taxon>
        <taxon>Rhodospirillales</taxon>
        <taxon>Dongiaceae</taxon>
        <taxon>Hypericibacter</taxon>
    </lineage>
</organism>
<dbReference type="EMBL" id="CP042906">
    <property type="protein sequence ID" value="QEX18935.1"/>
    <property type="molecule type" value="Genomic_DNA"/>
</dbReference>
<evidence type="ECO:0000313" key="4">
    <source>
        <dbReference type="Proteomes" id="UP000326202"/>
    </source>
</evidence>
<dbReference type="SUPFAM" id="SSF52540">
    <property type="entry name" value="P-loop containing nucleoside triphosphate hydrolases"/>
    <property type="match status" value="1"/>
</dbReference>
<proteinExistence type="predicted"/>
<protein>
    <recommendedName>
        <fullName evidence="5">EBNA-1 nuclear protein</fullName>
    </recommendedName>
</protein>
<dbReference type="Gene3D" id="3.40.50.720">
    <property type="entry name" value="NAD(P)-binding Rossmann-like Domain"/>
    <property type="match status" value="1"/>
</dbReference>
<evidence type="ECO:0000313" key="3">
    <source>
        <dbReference type="EMBL" id="QEX18935.1"/>
    </source>
</evidence>
<accession>A0A5J6MQN1</accession>
<dbReference type="PANTHER" id="PTHR40690:SF1">
    <property type="entry name" value="DUF1611 DOMAIN-CONTAINING PROTEIN"/>
    <property type="match status" value="1"/>
</dbReference>
<feature type="domain" description="D-glutamate N-acetyltransferase-like N-terminal" evidence="2">
    <location>
        <begin position="42"/>
        <end position="125"/>
    </location>
</feature>
<dbReference type="RefSeq" id="WP_151179043.1">
    <property type="nucleotide sequence ID" value="NZ_CP042906.1"/>
</dbReference>
<dbReference type="InterPro" id="IPR011669">
    <property type="entry name" value="DgcN-like"/>
</dbReference>
<dbReference type="Proteomes" id="UP000326202">
    <property type="component" value="Chromosome"/>
</dbReference>
<dbReference type="NCBIfam" id="NF041892">
    <property type="entry name" value="DgcN"/>
    <property type="match status" value="1"/>
</dbReference>
<dbReference type="KEGG" id="htq:FRZ44_42470"/>
<dbReference type="Pfam" id="PF17396">
    <property type="entry name" value="DUF1611_N"/>
    <property type="match status" value="1"/>
</dbReference>
<dbReference type="InterPro" id="IPR035402">
    <property type="entry name" value="DgcN-like_N"/>
</dbReference>
<gene>
    <name evidence="3" type="ORF">FRZ44_42470</name>
</gene>
<sequence>MSLRRPYLMFLGTAPDQLAAKTAQGIVHWRPDWCLGQLRLPGCKADLGLKDMTMAEAEKAGIKTVIVGVANRGGLLDESWIPPLVEALERGMDLASGLHKRLSDVPALKAAADKWGRQLADVRHPTRDFAVGTGKKRRGKRLLAVGTDCSIGKMYTTLALEKEMKRRNLKADFRATGQTGIFIAGDGVSIDAVVSDFVSGAVEWLSPENDADHWDLIEGQGSLFHASYAGVSLGLLHGAQPDALVMCHEPTRAHMRGLPHYKLPDLQTCIDANIAAAKLTNPHVKLVGFSINTSALDAAAADSYLKEIAAKFSLPAVDPLRTGVGPLVDQLSA</sequence>
<dbReference type="PANTHER" id="PTHR40690">
    <property type="entry name" value="GLL3100 PROTEIN"/>
    <property type="match status" value="1"/>
</dbReference>
<evidence type="ECO:0000259" key="1">
    <source>
        <dbReference type="Pfam" id="PF07755"/>
    </source>
</evidence>
<dbReference type="Gene3D" id="3.40.50.300">
    <property type="entry name" value="P-loop containing nucleotide triphosphate hydrolases"/>
    <property type="match status" value="1"/>
</dbReference>
<dbReference type="InterPro" id="IPR035086">
    <property type="entry name" value="DgcN-like_C"/>
</dbReference>
<keyword evidence="4" id="KW-1185">Reference proteome</keyword>
<dbReference type="Pfam" id="PF07755">
    <property type="entry name" value="DUF1611"/>
    <property type="match status" value="1"/>
</dbReference>
<dbReference type="PIRSF" id="PIRSF026760">
    <property type="entry name" value="UCP026760"/>
    <property type="match status" value="1"/>
</dbReference>
<feature type="domain" description="D-glutamate N-acetyltransferase-like C-terminal" evidence="1">
    <location>
        <begin position="131"/>
        <end position="328"/>
    </location>
</feature>
<evidence type="ECO:0000259" key="2">
    <source>
        <dbReference type="Pfam" id="PF17396"/>
    </source>
</evidence>
<evidence type="ECO:0008006" key="5">
    <source>
        <dbReference type="Google" id="ProtNLM"/>
    </source>
</evidence>
<dbReference type="InterPro" id="IPR027417">
    <property type="entry name" value="P-loop_NTPase"/>
</dbReference>
<dbReference type="OrthoDB" id="9778498at2"/>
<reference evidence="3 4" key="1">
    <citation type="submission" date="2019-08" db="EMBL/GenBank/DDBJ databases">
        <title>Hyperibacter terrae gen. nov., sp. nov. and Hyperibacter viscosus sp. nov., two new members in the family Rhodospirillaceae isolated from the rhizosphere of Hypericum perforatum.</title>
        <authorList>
            <person name="Noviana Z."/>
        </authorList>
    </citation>
    <scope>NUCLEOTIDE SEQUENCE [LARGE SCALE GENOMIC DNA]</scope>
    <source>
        <strain evidence="3 4">R5913</strain>
    </source>
</reference>
<name>A0A5J6MQN1_9PROT</name>